<keyword evidence="2" id="KW-1185">Reference proteome</keyword>
<name>A0AAP0HTN5_9MAGN</name>
<gene>
    <name evidence="1" type="ORF">Scep_026839</name>
</gene>
<dbReference type="EMBL" id="JBBNAG010000011">
    <property type="protein sequence ID" value="KAK9095370.1"/>
    <property type="molecule type" value="Genomic_DNA"/>
</dbReference>
<evidence type="ECO:0000313" key="2">
    <source>
        <dbReference type="Proteomes" id="UP001419268"/>
    </source>
</evidence>
<sequence length="110" mass="12655">MVPLERCLDGVSSIQWFLSFDREMFGDVVVNGSSRFSYDDSRCLPGSNYTYFVEIVEHYLIYKTHRGAAWPHSILSKISDLLKKLTAFERDSKVKLVILKLRSVGYEKGV</sequence>
<organism evidence="1 2">
    <name type="scientific">Stephania cephalantha</name>
    <dbReference type="NCBI Taxonomy" id="152367"/>
    <lineage>
        <taxon>Eukaryota</taxon>
        <taxon>Viridiplantae</taxon>
        <taxon>Streptophyta</taxon>
        <taxon>Embryophyta</taxon>
        <taxon>Tracheophyta</taxon>
        <taxon>Spermatophyta</taxon>
        <taxon>Magnoliopsida</taxon>
        <taxon>Ranunculales</taxon>
        <taxon>Menispermaceae</taxon>
        <taxon>Menispermoideae</taxon>
        <taxon>Cissampelideae</taxon>
        <taxon>Stephania</taxon>
    </lineage>
</organism>
<accession>A0AAP0HTN5</accession>
<dbReference type="Proteomes" id="UP001419268">
    <property type="component" value="Unassembled WGS sequence"/>
</dbReference>
<comment type="caution">
    <text evidence="1">The sequence shown here is derived from an EMBL/GenBank/DDBJ whole genome shotgun (WGS) entry which is preliminary data.</text>
</comment>
<dbReference type="AlphaFoldDB" id="A0AAP0HTN5"/>
<evidence type="ECO:0000313" key="1">
    <source>
        <dbReference type="EMBL" id="KAK9095370.1"/>
    </source>
</evidence>
<reference evidence="1 2" key="1">
    <citation type="submission" date="2024-01" db="EMBL/GenBank/DDBJ databases">
        <title>Genome assemblies of Stephania.</title>
        <authorList>
            <person name="Yang L."/>
        </authorList>
    </citation>
    <scope>NUCLEOTIDE SEQUENCE [LARGE SCALE GENOMIC DNA]</scope>
    <source>
        <strain evidence="1">JXDWG</strain>
        <tissue evidence="1">Leaf</tissue>
    </source>
</reference>
<proteinExistence type="predicted"/>
<protein>
    <submittedName>
        <fullName evidence="1">Uncharacterized protein</fullName>
    </submittedName>
</protein>